<dbReference type="InterPro" id="IPR046373">
    <property type="entry name" value="Acyl-CoA_Oxase/DH_mid-dom_sf"/>
</dbReference>
<feature type="domain" description="Acyl-CoA dehydrogenase/oxidase C-terminal" evidence="7">
    <location>
        <begin position="235"/>
        <end position="379"/>
    </location>
</feature>
<dbReference type="InterPro" id="IPR009100">
    <property type="entry name" value="AcylCoA_DH/oxidase_NM_dom_sf"/>
</dbReference>
<dbReference type="PROSITE" id="PS00072">
    <property type="entry name" value="ACYL_COA_DH_1"/>
    <property type="match status" value="1"/>
</dbReference>
<evidence type="ECO:0000256" key="2">
    <source>
        <dbReference type="ARBA" id="ARBA00009347"/>
    </source>
</evidence>
<dbReference type="RefSeq" id="WP_308481874.1">
    <property type="nucleotide sequence ID" value="NZ_OY726397.1"/>
</dbReference>
<comment type="cofactor">
    <cofactor evidence="1 6">
        <name>FAD</name>
        <dbReference type="ChEBI" id="CHEBI:57692"/>
    </cofactor>
</comment>
<keyword evidence="4 6" id="KW-0274">FAD</keyword>
<dbReference type="Gene3D" id="2.40.110.10">
    <property type="entry name" value="Butyryl-CoA Dehydrogenase, subunit A, domain 2"/>
    <property type="match status" value="1"/>
</dbReference>
<feature type="domain" description="Acyl-CoA dehydrogenase/oxidase N-terminal" evidence="9">
    <location>
        <begin position="18"/>
        <end position="124"/>
    </location>
</feature>
<dbReference type="InterPro" id="IPR052161">
    <property type="entry name" value="Mycobact_Acyl-CoA_DH"/>
</dbReference>
<dbReference type="Gene3D" id="1.20.140.10">
    <property type="entry name" value="Butyryl-CoA Dehydrogenase, subunit A, domain 3"/>
    <property type="match status" value="1"/>
</dbReference>
<dbReference type="InterPro" id="IPR006091">
    <property type="entry name" value="Acyl-CoA_Oxase/DH_mid-dom"/>
</dbReference>
<proteinExistence type="inferred from homology"/>
<evidence type="ECO:0000256" key="4">
    <source>
        <dbReference type="ARBA" id="ARBA00022827"/>
    </source>
</evidence>
<comment type="similarity">
    <text evidence="2 6">Belongs to the acyl-CoA dehydrogenase family.</text>
</comment>
<evidence type="ECO:0000259" key="9">
    <source>
        <dbReference type="Pfam" id="PF02771"/>
    </source>
</evidence>
<evidence type="ECO:0000256" key="6">
    <source>
        <dbReference type="RuleBase" id="RU362125"/>
    </source>
</evidence>
<gene>
    <name evidence="10" type="ORF">MU0053_001655</name>
</gene>
<name>A0ABN9N4K1_9MYCO</name>
<dbReference type="Pfam" id="PF00441">
    <property type="entry name" value="Acyl-CoA_dh_1"/>
    <property type="match status" value="1"/>
</dbReference>
<sequence length="396" mass="42950">MATGAELRDLDGTSVGDLRLEIRDWLDRELPPDRRSCLGMSGGHDPAFSRKLGKAGWLGLSVPVRYGGHNGTAVQRFIVTEELLVAQAPVGAHWLADRQVAPSILRVGTEEQRRTFLPAIVRGETYFSIGLSEPEAGSDLSAVRTQARRVAGGWRVSGTKIWTTFAQYNHYLLTLCRTQPRGEDRHSGLSQLIIPLGSDGVQVRPIRTMDGSEEFCEVILDDVFVPENRLLGDEGQGWAQAAAELALERYGPERWLSVWGCLTGIAGQASGDRLAGGAAAAEIGRLMAKYRTIRRVSLDVARSIDRGLTPTVQAAVAKDLATALEQETVEVVRRLWGRELAPSSSNDVESLLARAVLASPTFTIRGGTTEVLRGLIARADRVPAVARHSDDTAGVR</sequence>
<evidence type="ECO:0000313" key="11">
    <source>
        <dbReference type="Proteomes" id="UP001190465"/>
    </source>
</evidence>
<evidence type="ECO:0000256" key="1">
    <source>
        <dbReference type="ARBA" id="ARBA00001974"/>
    </source>
</evidence>
<feature type="domain" description="Acyl-CoA oxidase/dehydrogenase middle" evidence="8">
    <location>
        <begin position="129"/>
        <end position="223"/>
    </location>
</feature>
<reference evidence="10 11" key="1">
    <citation type="submission" date="2023-08" db="EMBL/GenBank/DDBJ databases">
        <authorList>
            <person name="Folkvardsen B D."/>
            <person name="Norman A."/>
        </authorList>
    </citation>
    <scope>NUCLEOTIDE SEQUENCE [LARGE SCALE GENOMIC DNA]</scope>
    <source>
        <strain evidence="10 11">Mu0053</strain>
    </source>
</reference>
<evidence type="ECO:0000259" key="8">
    <source>
        <dbReference type="Pfam" id="PF02770"/>
    </source>
</evidence>
<evidence type="ECO:0000259" key="7">
    <source>
        <dbReference type="Pfam" id="PF00441"/>
    </source>
</evidence>
<dbReference type="Gene3D" id="1.10.540.10">
    <property type="entry name" value="Acyl-CoA dehydrogenase/oxidase, N-terminal domain"/>
    <property type="match status" value="1"/>
</dbReference>
<keyword evidence="3 6" id="KW-0285">Flavoprotein</keyword>
<keyword evidence="5 6" id="KW-0560">Oxidoreductase</keyword>
<dbReference type="EMBL" id="OY726397">
    <property type="protein sequence ID" value="CAJ1500374.1"/>
    <property type="molecule type" value="Genomic_DNA"/>
</dbReference>
<dbReference type="InterPro" id="IPR036250">
    <property type="entry name" value="AcylCo_DH-like_C"/>
</dbReference>
<dbReference type="Proteomes" id="UP001190465">
    <property type="component" value="Chromosome"/>
</dbReference>
<accession>A0ABN9N4K1</accession>
<dbReference type="SUPFAM" id="SSF47203">
    <property type="entry name" value="Acyl-CoA dehydrogenase C-terminal domain-like"/>
    <property type="match status" value="1"/>
</dbReference>
<dbReference type="PANTHER" id="PTHR43292:SF4">
    <property type="entry name" value="ACYL-COA DEHYDROGENASE FADE34"/>
    <property type="match status" value="1"/>
</dbReference>
<keyword evidence="11" id="KW-1185">Reference proteome</keyword>
<dbReference type="PANTHER" id="PTHR43292">
    <property type="entry name" value="ACYL-COA DEHYDROGENASE"/>
    <property type="match status" value="1"/>
</dbReference>
<dbReference type="InterPro" id="IPR037069">
    <property type="entry name" value="AcylCoA_DH/ox_N_sf"/>
</dbReference>
<dbReference type="InterPro" id="IPR009075">
    <property type="entry name" value="AcylCo_DH/oxidase_C"/>
</dbReference>
<evidence type="ECO:0000313" key="10">
    <source>
        <dbReference type="EMBL" id="CAJ1500374.1"/>
    </source>
</evidence>
<organism evidence="10 11">
    <name type="scientific">[Mycobacterium] burgundiense</name>
    <dbReference type="NCBI Taxonomy" id="3064286"/>
    <lineage>
        <taxon>Bacteria</taxon>
        <taxon>Bacillati</taxon>
        <taxon>Actinomycetota</taxon>
        <taxon>Actinomycetes</taxon>
        <taxon>Mycobacteriales</taxon>
        <taxon>Mycobacteriaceae</taxon>
        <taxon>Mycolicibacterium</taxon>
    </lineage>
</organism>
<dbReference type="InterPro" id="IPR013786">
    <property type="entry name" value="AcylCoA_DH/ox_N"/>
</dbReference>
<dbReference type="InterPro" id="IPR006089">
    <property type="entry name" value="Acyl-CoA_DH_CS"/>
</dbReference>
<dbReference type="Pfam" id="PF02771">
    <property type="entry name" value="Acyl-CoA_dh_N"/>
    <property type="match status" value="1"/>
</dbReference>
<evidence type="ECO:0000256" key="5">
    <source>
        <dbReference type="ARBA" id="ARBA00023002"/>
    </source>
</evidence>
<protein>
    <submittedName>
        <fullName evidence="10">Acyl-CoA dehydrogenase family protein</fullName>
    </submittedName>
</protein>
<dbReference type="Pfam" id="PF02770">
    <property type="entry name" value="Acyl-CoA_dh_M"/>
    <property type="match status" value="1"/>
</dbReference>
<dbReference type="SUPFAM" id="SSF56645">
    <property type="entry name" value="Acyl-CoA dehydrogenase NM domain-like"/>
    <property type="match status" value="1"/>
</dbReference>
<evidence type="ECO:0000256" key="3">
    <source>
        <dbReference type="ARBA" id="ARBA00022630"/>
    </source>
</evidence>